<dbReference type="Pfam" id="PF02482">
    <property type="entry name" value="Ribosomal_S30AE"/>
    <property type="match status" value="1"/>
</dbReference>
<name>A0A512NLZ9_9HYPH</name>
<comment type="caution">
    <text evidence="1">The sequence shown here is derived from an EMBL/GenBank/DDBJ whole genome shotgun (WGS) entry which is preliminary data.</text>
</comment>
<keyword evidence="2" id="KW-1185">Reference proteome</keyword>
<proteinExistence type="predicted"/>
<dbReference type="InterPro" id="IPR003489">
    <property type="entry name" value="RHF/RaiA"/>
</dbReference>
<dbReference type="EMBL" id="BKAJ01000146">
    <property type="protein sequence ID" value="GEP59978.1"/>
    <property type="molecule type" value="Genomic_DNA"/>
</dbReference>
<accession>A0A512NLZ9</accession>
<dbReference type="InterPro" id="IPR036567">
    <property type="entry name" value="RHF-like"/>
</dbReference>
<evidence type="ECO:0000313" key="1">
    <source>
        <dbReference type="EMBL" id="GEP59978.1"/>
    </source>
</evidence>
<dbReference type="Proteomes" id="UP000321058">
    <property type="component" value="Unassembled WGS sequence"/>
</dbReference>
<sequence length="126" mass="14509">MHTPLRITFQNTPSSDAIRQLIEAQADHLEQFFGRMTACHVVFKLPDGNHRSGGPYEVTVHIKMPGGMTVDIDRTPGLDERFADPQFAVSDAFRRARRRLQDRAKVMRQEVKSLHKRVDRTLDRPD</sequence>
<dbReference type="Gene3D" id="3.30.160.100">
    <property type="entry name" value="Ribosome hibernation promotion factor-like"/>
    <property type="match status" value="1"/>
</dbReference>
<organism evidence="1 2">
    <name type="scientific">Reyranella soli</name>
    <dbReference type="NCBI Taxonomy" id="1230389"/>
    <lineage>
        <taxon>Bacteria</taxon>
        <taxon>Pseudomonadati</taxon>
        <taxon>Pseudomonadota</taxon>
        <taxon>Alphaproteobacteria</taxon>
        <taxon>Hyphomicrobiales</taxon>
        <taxon>Reyranellaceae</taxon>
        <taxon>Reyranella</taxon>
    </lineage>
</organism>
<dbReference type="AlphaFoldDB" id="A0A512NLZ9"/>
<dbReference type="SUPFAM" id="SSF69754">
    <property type="entry name" value="Ribosome binding protein Y (YfiA homologue)"/>
    <property type="match status" value="1"/>
</dbReference>
<gene>
    <name evidence="1" type="ORF">RSO01_71440</name>
</gene>
<evidence type="ECO:0008006" key="3">
    <source>
        <dbReference type="Google" id="ProtNLM"/>
    </source>
</evidence>
<protein>
    <recommendedName>
        <fullName evidence="3">Ribose ABC transporter permease</fullName>
    </recommendedName>
</protein>
<dbReference type="RefSeq" id="WP_170303605.1">
    <property type="nucleotide sequence ID" value="NZ_BKAJ01000146.1"/>
</dbReference>
<evidence type="ECO:0000313" key="2">
    <source>
        <dbReference type="Proteomes" id="UP000321058"/>
    </source>
</evidence>
<reference evidence="1 2" key="1">
    <citation type="submission" date="2019-07" db="EMBL/GenBank/DDBJ databases">
        <title>Whole genome shotgun sequence of Reyranella soli NBRC 108950.</title>
        <authorList>
            <person name="Hosoyama A."/>
            <person name="Uohara A."/>
            <person name="Ohji S."/>
            <person name="Ichikawa N."/>
        </authorList>
    </citation>
    <scope>NUCLEOTIDE SEQUENCE [LARGE SCALE GENOMIC DNA]</scope>
    <source>
        <strain evidence="1 2">NBRC 108950</strain>
    </source>
</reference>